<dbReference type="Gene3D" id="3.20.20.450">
    <property type="entry name" value="EAL domain"/>
    <property type="match status" value="1"/>
</dbReference>
<dbReference type="PROSITE" id="PS50883">
    <property type="entry name" value="EAL"/>
    <property type="match status" value="1"/>
</dbReference>
<dbReference type="InterPro" id="IPR029787">
    <property type="entry name" value="Nucleotide_cyclase"/>
</dbReference>
<proteinExistence type="predicted"/>
<sequence length="617" mass="66778">MQIATASAVLAASVGWQYPLAVAPAVILAGWFAYRTLIELIADRRAWEQMLAISEALSDHDLTTVLRTATHGAARIFLASVVDIDLQTVDQERRLVRAREGTPYDGPTDKAPTLAQRPSRILTLSRPGFRLEFRLHFERQALSKRRTQALKSFTAIVSTAVDNALKYQIMKHQALHDALTGLPNRRGLTDQLERDLGGSSHKLAVSMLNIDNFGDINNTFGRTAGDGLLQRIGQKILPQADESHFAARVGGDSFALVVQDMPTEEMLGYTQRVLNRVRHAIDMAGILVAVRASAGLTLSKTEDTATTIIDRAADALGRAKRDAFPPLEFFVDDTPTEVTERARELLAELPDAIRTGQIRIAYAPVVDLVSGSPVAIEVEPYWLHPTHGRIPSWEWSDLAKRAGLVGDLTAESLRQALLAAGTWRASGFTFPVSLTLSGEELSLDHRLPARVFSQLLSVGATPDQLILQVAETDPISDSYILDELRAGGVMLALRHFGSGRCSLATLGRIPVQGVMIDRLFVSDLHSRPATVVITAAVVLGGDLGINVAAEGIESHQQRVLLASMGCRFGQGSLMGHHSTLTELLVALKGADGTAPGHLLPELSAHDLVVPLSTRRAA</sequence>
<dbReference type="PANTHER" id="PTHR44757:SF2">
    <property type="entry name" value="BIOFILM ARCHITECTURE MAINTENANCE PROTEIN MBAA"/>
    <property type="match status" value="1"/>
</dbReference>
<feature type="domain" description="GGDEF" evidence="2">
    <location>
        <begin position="201"/>
        <end position="332"/>
    </location>
</feature>
<dbReference type="Gene3D" id="3.30.70.270">
    <property type="match status" value="1"/>
</dbReference>
<dbReference type="SMART" id="SM00052">
    <property type="entry name" value="EAL"/>
    <property type="match status" value="1"/>
</dbReference>
<evidence type="ECO:0000259" key="1">
    <source>
        <dbReference type="PROSITE" id="PS50883"/>
    </source>
</evidence>
<dbReference type="InterPro" id="IPR001633">
    <property type="entry name" value="EAL_dom"/>
</dbReference>
<feature type="domain" description="EAL" evidence="1">
    <location>
        <begin position="342"/>
        <end position="591"/>
    </location>
</feature>
<evidence type="ECO:0000259" key="2">
    <source>
        <dbReference type="PROSITE" id="PS50887"/>
    </source>
</evidence>
<dbReference type="InterPro" id="IPR000160">
    <property type="entry name" value="GGDEF_dom"/>
</dbReference>
<evidence type="ECO:0000313" key="3">
    <source>
        <dbReference type="EMBL" id="MFI0796628.1"/>
    </source>
</evidence>
<dbReference type="EMBL" id="JBIRPU010000030">
    <property type="protein sequence ID" value="MFI0796628.1"/>
    <property type="molecule type" value="Genomic_DNA"/>
</dbReference>
<dbReference type="SMART" id="SM00267">
    <property type="entry name" value="GGDEF"/>
    <property type="match status" value="1"/>
</dbReference>
<dbReference type="Pfam" id="PF00990">
    <property type="entry name" value="GGDEF"/>
    <property type="match status" value="1"/>
</dbReference>
<dbReference type="NCBIfam" id="TIGR00254">
    <property type="entry name" value="GGDEF"/>
    <property type="match status" value="1"/>
</dbReference>
<comment type="caution">
    <text evidence="3">The sequence shown here is derived from an EMBL/GenBank/DDBJ whole genome shotgun (WGS) entry which is preliminary data.</text>
</comment>
<evidence type="ECO:0000313" key="4">
    <source>
        <dbReference type="Proteomes" id="UP001611075"/>
    </source>
</evidence>
<dbReference type="SUPFAM" id="SSF141868">
    <property type="entry name" value="EAL domain-like"/>
    <property type="match status" value="1"/>
</dbReference>
<dbReference type="CDD" id="cd01948">
    <property type="entry name" value="EAL"/>
    <property type="match status" value="1"/>
</dbReference>
<dbReference type="InterPro" id="IPR043128">
    <property type="entry name" value="Rev_trsase/Diguanyl_cyclase"/>
</dbReference>
<dbReference type="SUPFAM" id="SSF55073">
    <property type="entry name" value="Nucleotide cyclase"/>
    <property type="match status" value="1"/>
</dbReference>
<protein>
    <submittedName>
        <fullName evidence="3">EAL domain-containing protein</fullName>
    </submittedName>
</protein>
<dbReference type="RefSeq" id="WP_396684930.1">
    <property type="nucleotide sequence ID" value="NZ_JBIRPU010000030.1"/>
</dbReference>
<dbReference type="Proteomes" id="UP001611075">
    <property type="component" value="Unassembled WGS sequence"/>
</dbReference>
<dbReference type="PROSITE" id="PS50887">
    <property type="entry name" value="GGDEF"/>
    <property type="match status" value="1"/>
</dbReference>
<dbReference type="InterPro" id="IPR035919">
    <property type="entry name" value="EAL_sf"/>
</dbReference>
<reference evidence="3 4" key="1">
    <citation type="submission" date="2024-10" db="EMBL/GenBank/DDBJ databases">
        <title>The Natural Products Discovery Center: Release of the First 8490 Sequenced Strains for Exploring Actinobacteria Biosynthetic Diversity.</title>
        <authorList>
            <person name="Kalkreuter E."/>
            <person name="Kautsar S.A."/>
            <person name="Yang D."/>
            <person name="Bader C.D."/>
            <person name="Teijaro C.N."/>
            <person name="Fluegel L."/>
            <person name="Davis C.M."/>
            <person name="Simpson J.R."/>
            <person name="Lauterbach L."/>
            <person name="Steele A.D."/>
            <person name="Gui C."/>
            <person name="Meng S."/>
            <person name="Li G."/>
            <person name="Viehrig K."/>
            <person name="Ye F."/>
            <person name="Su P."/>
            <person name="Kiefer A.F."/>
            <person name="Nichols A."/>
            <person name="Cepeda A.J."/>
            <person name="Yan W."/>
            <person name="Fan B."/>
            <person name="Jiang Y."/>
            <person name="Adhikari A."/>
            <person name="Zheng C.-J."/>
            <person name="Schuster L."/>
            <person name="Cowan T.M."/>
            <person name="Smanski M.J."/>
            <person name="Chevrette M.G."/>
            <person name="De Carvalho L.P.S."/>
            <person name="Shen B."/>
        </authorList>
    </citation>
    <scope>NUCLEOTIDE SEQUENCE [LARGE SCALE GENOMIC DNA]</scope>
    <source>
        <strain evidence="3 4">NPDC021253</strain>
    </source>
</reference>
<dbReference type="CDD" id="cd01949">
    <property type="entry name" value="GGDEF"/>
    <property type="match status" value="1"/>
</dbReference>
<gene>
    <name evidence="3" type="ORF">ACH4OY_28670</name>
</gene>
<keyword evidence="4" id="KW-1185">Reference proteome</keyword>
<organism evidence="3 4">
    <name type="scientific">Micromonospora rubida</name>
    <dbReference type="NCBI Taxonomy" id="2697657"/>
    <lineage>
        <taxon>Bacteria</taxon>
        <taxon>Bacillati</taxon>
        <taxon>Actinomycetota</taxon>
        <taxon>Actinomycetes</taxon>
        <taxon>Micromonosporales</taxon>
        <taxon>Micromonosporaceae</taxon>
        <taxon>Micromonospora</taxon>
    </lineage>
</organism>
<dbReference type="InterPro" id="IPR052155">
    <property type="entry name" value="Biofilm_reg_signaling"/>
</dbReference>
<accession>A0ABW7SX80</accession>
<name>A0ABW7SX80_9ACTN</name>
<dbReference type="PANTHER" id="PTHR44757">
    <property type="entry name" value="DIGUANYLATE CYCLASE DGCP"/>
    <property type="match status" value="1"/>
</dbReference>
<dbReference type="Pfam" id="PF00563">
    <property type="entry name" value="EAL"/>
    <property type="match status" value="1"/>
</dbReference>